<evidence type="ECO:0000313" key="2">
    <source>
        <dbReference type="Proteomes" id="UP000767238"/>
    </source>
</evidence>
<dbReference type="EMBL" id="JAHFYH010000182">
    <property type="protein sequence ID" value="KAH0210171.1"/>
    <property type="molecule type" value="Genomic_DNA"/>
</dbReference>
<protein>
    <submittedName>
        <fullName evidence="1">Uncharacterized protein</fullName>
    </submittedName>
</protein>
<feature type="non-terminal residue" evidence="1">
    <location>
        <position position="331"/>
    </location>
</feature>
<name>A0A9P8K345_AURME</name>
<comment type="caution">
    <text evidence="1">The sequence shown here is derived from an EMBL/GenBank/DDBJ whole genome shotgun (WGS) entry which is preliminary data.</text>
</comment>
<accession>A0A9P8K345</accession>
<dbReference type="PANTHER" id="PTHR37490:SF3">
    <property type="entry name" value="DUF3431 DOMAIN CONTAINING PROTEIN"/>
    <property type="match status" value="1"/>
</dbReference>
<proteinExistence type="predicted"/>
<dbReference type="OrthoDB" id="426718at2759"/>
<organism evidence="1 2">
    <name type="scientific">Aureobasidium melanogenum</name>
    <name type="common">Aureobasidium pullulans var. melanogenum</name>
    <dbReference type="NCBI Taxonomy" id="46634"/>
    <lineage>
        <taxon>Eukaryota</taxon>
        <taxon>Fungi</taxon>
        <taxon>Dikarya</taxon>
        <taxon>Ascomycota</taxon>
        <taxon>Pezizomycotina</taxon>
        <taxon>Dothideomycetes</taxon>
        <taxon>Dothideomycetidae</taxon>
        <taxon>Dothideales</taxon>
        <taxon>Saccotheciaceae</taxon>
        <taxon>Aureobasidium</taxon>
    </lineage>
</organism>
<dbReference type="InterPro" id="IPR021838">
    <property type="entry name" value="DUF3431"/>
</dbReference>
<dbReference type="Proteomes" id="UP000767238">
    <property type="component" value="Unassembled WGS sequence"/>
</dbReference>
<dbReference type="Pfam" id="PF11913">
    <property type="entry name" value="DUF3431"/>
    <property type="match status" value="1"/>
</dbReference>
<dbReference type="PANTHER" id="PTHR37490">
    <property type="entry name" value="EXPRESSED PROTEIN"/>
    <property type="match status" value="1"/>
</dbReference>
<reference evidence="1" key="2">
    <citation type="submission" date="2021-08" db="EMBL/GenBank/DDBJ databases">
        <authorList>
            <person name="Gostincar C."/>
            <person name="Sun X."/>
            <person name="Song Z."/>
            <person name="Gunde-Cimerman N."/>
        </authorList>
    </citation>
    <scope>NUCLEOTIDE SEQUENCE</scope>
    <source>
        <strain evidence="1">EXF-8016</strain>
    </source>
</reference>
<reference evidence="1" key="1">
    <citation type="journal article" date="2021" name="J Fungi (Basel)">
        <title>Virulence traits and population genomics of the black yeast Aureobasidium melanogenum.</title>
        <authorList>
            <person name="Cernosa A."/>
            <person name="Sun X."/>
            <person name="Gostincar C."/>
            <person name="Fang C."/>
            <person name="Gunde-Cimerman N."/>
            <person name="Song Z."/>
        </authorList>
    </citation>
    <scope>NUCLEOTIDE SEQUENCE</scope>
    <source>
        <strain evidence="1">EXF-8016</strain>
    </source>
</reference>
<dbReference type="AlphaFoldDB" id="A0A9P8K345"/>
<sequence length="331" mass="37648">MVSLQHIESSSSKIRLISATFLCLVFLLALFEAWKRDVLSGGFQHGLLAIGQTDTDYGSFSFDEQGSPDASVFSRPAIIAGAVTAESLSWMQNMTEFYDTFPFVVTDSKAPSHLRVPANKGREAMVYLSYLIHNYDNLPAYAIFTHGHRQAWHQERDIVDMIHDLKVDALEQADYVSLRFSWSPSCPAELRPKHHDAVVWGDGEHVRETEDAIGEAWSVLFPDEELPDTIASQCCAQFAVTRKTMQRRTKKDYIRMRQWLLETRLDDAVSGRVFEKLWAYIMLGEAVHCPDPQSAACDYFGYCETRIWPTPPQAMSEVPTSTTKQSRHVKW</sequence>
<gene>
    <name evidence="1" type="ORF">KCV03_g10150</name>
</gene>
<evidence type="ECO:0000313" key="1">
    <source>
        <dbReference type="EMBL" id="KAH0210171.1"/>
    </source>
</evidence>